<sequence length="156" mass="17360">MSETGRGRGRGADTKPGTQGLPVIDDFDALVDLVIAHEHVFARLSSGPQTDASKSVDHESQVELPGLSVTNLTPEPWWTRPSADWIARRVRQYADPGETRPRQQPWVLLGRVVGNGPDHEPLVVDVQPLGWIGPSAVREAQRRYRRAFEPRGRVDE</sequence>
<dbReference type="Proteomes" id="UP000677913">
    <property type="component" value="Unassembled WGS sequence"/>
</dbReference>
<accession>A0A8J7WNL3</accession>
<dbReference type="AlphaFoldDB" id="A0A8J7WNL3"/>
<dbReference type="Pfam" id="PF19593">
    <property type="entry name" value="DUF6098"/>
    <property type="match status" value="1"/>
</dbReference>
<dbReference type="InterPro" id="IPR046080">
    <property type="entry name" value="DUF6098"/>
</dbReference>
<dbReference type="RefSeq" id="WP_211470049.1">
    <property type="nucleotide sequence ID" value="NZ_JAGSXH010000096.1"/>
</dbReference>
<protein>
    <submittedName>
        <fullName evidence="2">Uncharacterized protein</fullName>
    </submittedName>
</protein>
<evidence type="ECO:0000313" key="2">
    <source>
        <dbReference type="EMBL" id="MBS2965696.1"/>
    </source>
</evidence>
<feature type="region of interest" description="Disordered" evidence="1">
    <location>
        <begin position="1"/>
        <end position="21"/>
    </location>
</feature>
<name>A0A8J7WNL3_9ACTN</name>
<feature type="region of interest" description="Disordered" evidence="1">
    <location>
        <begin position="46"/>
        <end position="71"/>
    </location>
</feature>
<comment type="caution">
    <text evidence="2">The sequence shown here is derived from an EMBL/GenBank/DDBJ whole genome shotgun (WGS) entry which is preliminary data.</text>
</comment>
<reference evidence="2" key="1">
    <citation type="submission" date="2021-04" db="EMBL/GenBank/DDBJ databases">
        <title>Genome based classification of Actinospica acidithermotolerans sp. nov., an actinobacterium isolated from an Indonesian hot spring.</title>
        <authorList>
            <person name="Kusuma A.B."/>
            <person name="Putra K.E."/>
            <person name="Nafisah S."/>
            <person name="Loh J."/>
            <person name="Nouioui I."/>
            <person name="Goodfellow M."/>
        </authorList>
    </citation>
    <scope>NUCLEOTIDE SEQUENCE</scope>
    <source>
        <strain evidence="2">DSM 45618</strain>
    </source>
</reference>
<proteinExistence type="predicted"/>
<evidence type="ECO:0000256" key="1">
    <source>
        <dbReference type="SAM" id="MobiDB-lite"/>
    </source>
</evidence>
<evidence type="ECO:0000313" key="3">
    <source>
        <dbReference type="Proteomes" id="UP000677913"/>
    </source>
</evidence>
<gene>
    <name evidence="2" type="ORF">KGA66_21775</name>
</gene>
<organism evidence="2 3">
    <name type="scientific">Actinocrinis puniceicyclus</name>
    <dbReference type="NCBI Taxonomy" id="977794"/>
    <lineage>
        <taxon>Bacteria</taxon>
        <taxon>Bacillati</taxon>
        <taxon>Actinomycetota</taxon>
        <taxon>Actinomycetes</taxon>
        <taxon>Catenulisporales</taxon>
        <taxon>Actinospicaceae</taxon>
        <taxon>Actinocrinis</taxon>
    </lineage>
</organism>
<dbReference type="EMBL" id="JAGSXH010000096">
    <property type="protein sequence ID" value="MBS2965696.1"/>
    <property type="molecule type" value="Genomic_DNA"/>
</dbReference>
<keyword evidence="3" id="KW-1185">Reference proteome</keyword>